<evidence type="ECO:0000313" key="2">
    <source>
        <dbReference type="EMBL" id="KAI5396697.1"/>
    </source>
</evidence>
<name>A0A9D5A3Z5_PEA</name>
<sequence>MLQLANKDGRIEEAAPSYTNTDLNCCLCVNLVSLLCDKRHYVQNIAIVVFKYLLVHRRAAFEDLLVFPNLIKGSNLMYFTLVLMNYWLEVCQSFLSGSAKFLGVRIRGISRSVGVDKGDIAMIHCCVYMVTRTVTLTAAHQATAMTQDPARHQT</sequence>
<evidence type="ECO:0000313" key="3">
    <source>
        <dbReference type="Proteomes" id="UP001058974"/>
    </source>
</evidence>
<proteinExistence type="predicted"/>
<gene>
    <name evidence="2" type="ORF">KIW84_062788</name>
</gene>
<dbReference type="EMBL" id="JAMSHJ010000006">
    <property type="protein sequence ID" value="KAI5396697.1"/>
    <property type="molecule type" value="Genomic_DNA"/>
</dbReference>
<dbReference type="PANTHER" id="PTHR46108">
    <property type="entry name" value="BLUE CHEESE"/>
    <property type="match status" value="1"/>
</dbReference>
<keyword evidence="1" id="KW-0853">WD repeat</keyword>
<dbReference type="InterPro" id="IPR051944">
    <property type="entry name" value="BEACH_domain_protein"/>
</dbReference>
<keyword evidence="3" id="KW-1185">Reference proteome</keyword>
<dbReference type="Proteomes" id="UP001058974">
    <property type="component" value="Chromosome 6"/>
</dbReference>
<reference evidence="2 3" key="1">
    <citation type="journal article" date="2022" name="Nat. Genet.">
        <title>Improved pea reference genome and pan-genome highlight genomic features and evolutionary characteristics.</title>
        <authorList>
            <person name="Yang T."/>
            <person name="Liu R."/>
            <person name="Luo Y."/>
            <person name="Hu S."/>
            <person name="Wang D."/>
            <person name="Wang C."/>
            <person name="Pandey M.K."/>
            <person name="Ge S."/>
            <person name="Xu Q."/>
            <person name="Li N."/>
            <person name="Li G."/>
            <person name="Huang Y."/>
            <person name="Saxena R.K."/>
            <person name="Ji Y."/>
            <person name="Li M."/>
            <person name="Yan X."/>
            <person name="He Y."/>
            <person name="Liu Y."/>
            <person name="Wang X."/>
            <person name="Xiang C."/>
            <person name="Varshney R.K."/>
            <person name="Ding H."/>
            <person name="Gao S."/>
            <person name="Zong X."/>
        </authorList>
    </citation>
    <scope>NUCLEOTIDE SEQUENCE [LARGE SCALE GENOMIC DNA]</scope>
    <source>
        <strain evidence="2 3">cv. Zhongwan 6</strain>
    </source>
</reference>
<organism evidence="2 3">
    <name type="scientific">Pisum sativum</name>
    <name type="common">Garden pea</name>
    <name type="synonym">Lathyrus oleraceus</name>
    <dbReference type="NCBI Taxonomy" id="3888"/>
    <lineage>
        <taxon>Eukaryota</taxon>
        <taxon>Viridiplantae</taxon>
        <taxon>Streptophyta</taxon>
        <taxon>Embryophyta</taxon>
        <taxon>Tracheophyta</taxon>
        <taxon>Spermatophyta</taxon>
        <taxon>Magnoliopsida</taxon>
        <taxon>eudicotyledons</taxon>
        <taxon>Gunneridae</taxon>
        <taxon>Pentapetalae</taxon>
        <taxon>rosids</taxon>
        <taxon>fabids</taxon>
        <taxon>Fabales</taxon>
        <taxon>Fabaceae</taxon>
        <taxon>Papilionoideae</taxon>
        <taxon>50 kb inversion clade</taxon>
        <taxon>NPAAA clade</taxon>
        <taxon>Hologalegina</taxon>
        <taxon>IRL clade</taxon>
        <taxon>Fabeae</taxon>
        <taxon>Lathyrus</taxon>
    </lineage>
</organism>
<protein>
    <submittedName>
        <fullName evidence="2">Uncharacterized protein</fullName>
    </submittedName>
</protein>
<accession>A0A9D5A3Z5</accession>
<dbReference type="AlphaFoldDB" id="A0A9D5A3Z5"/>
<evidence type="ECO:0000256" key="1">
    <source>
        <dbReference type="ARBA" id="ARBA00022574"/>
    </source>
</evidence>
<comment type="caution">
    <text evidence="2">The sequence shown here is derived from an EMBL/GenBank/DDBJ whole genome shotgun (WGS) entry which is preliminary data.</text>
</comment>
<dbReference type="Gramene" id="Psat06G0278800-T1">
    <property type="protein sequence ID" value="KAI5396697.1"/>
    <property type="gene ID" value="KIW84_062788"/>
</dbReference>
<dbReference type="PANTHER" id="PTHR46108:SF4">
    <property type="entry name" value="BLUE CHEESE"/>
    <property type="match status" value="1"/>
</dbReference>